<evidence type="ECO:0000313" key="1">
    <source>
        <dbReference type="EMBL" id="DAD98007.1"/>
    </source>
</evidence>
<protein>
    <submittedName>
        <fullName evidence="1">Uncharacterized protein</fullName>
    </submittedName>
</protein>
<proteinExistence type="predicted"/>
<accession>A0A8S5NUD7</accession>
<reference evidence="1" key="1">
    <citation type="journal article" date="2021" name="Proc. Natl. Acad. Sci. U.S.A.">
        <title>A Catalog of Tens of Thousands of Viruses from Human Metagenomes Reveals Hidden Associations with Chronic Diseases.</title>
        <authorList>
            <person name="Tisza M.J."/>
            <person name="Buck C.B."/>
        </authorList>
    </citation>
    <scope>NUCLEOTIDE SEQUENCE</scope>
    <source>
        <strain evidence="1">CtnMb19</strain>
    </source>
</reference>
<organism evidence="1">
    <name type="scientific">Siphoviridae sp. ctnMb19</name>
    <dbReference type="NCBI Taxonomy" id="2825659"/>
    <lineage>
        <taxon>Viruses</taxon>
        <taxon>Duplodnaviria</taxon>
        <taxon>Heunggongvirae</taxon>
        <taxon>Uroviricota</taxon>
        <taxon>Caudoviricetes</taxon>
    </lineage>
</organism>
<name>A0A8S5NUD7_9CAUD</name>
<sequence>MSLSFCYLFVIIDVSNLYVLICANQNRSTQLVLIFLF</sequence>
<dbReference type="EMBL" id="BK015251">
    <property type="protein sequence ID" value="DAD98007.1"/>
    <property type="molecule type" value="Genomic_DNA"/>
</dbReference>